<dbReference type="PANTHER" id="PTHR43649:SF12">
    <property type="entry name" value="DIACETYLCHITOBIOSE BINDING PROTEIN DASA"/>
    <property type="match status" value="1"/>
</dbReference>
<dbReference type="AlphaFoldDB" id="A0A7J3JRY5"/>
<organism evidence="3">
    <name type="scientific">Ignisphaera aggregans</name>
    <dbReference type="NCBI Taxonomy" id="334771"/>
    <lineage>
        <taxon>Archaea</taxon>
        <taxon>Thermoproteota</taxon>
        <taxon>Thermoprotei</taxon>
        <taxon>Desulfurococcales</taxon>
        <taxon>Desulfurococcaceae</taxon>
        <taxon>Ignisphaera</taxon>
    </lineage>
</organism>
<accession>A0A7J3JRY5</accession>
<evidence type="ECO:0000313" key="3">
    <source>
        <dbReference type="EMBL" id="HGQ18329.1"/>
    </source>
</evidence>
<gene>
    <name evidence="2" type="ORF">ENT87_07365</name>
    <name evidence="3" type="ORF">ENU30_05080</name>
</gene>
<keyword evidence="1" id="KW-1133">Transmembrane helix</keyword>
<reference evidence="3" key="1">
    <citation type="journal article" date="2020" name="mSystems">
        <title>Genome- and Community-Level Interaction Insights into Carbon Utilization and Element Cycling Functions of Hydrothermarchaeota in Hydrothermal Sediment.</title>
        <authorList>
            <person name="Zhou Z."/>
            <person name="Liu Y."/>
            <person name="Xu W."/>
            <person name="Pan J."/>
            <person name="Luo Z.H."/>
            <person name="Li M."/>
        </authorList>
    </citation>
    <scope>NUCLEOTIDE SEQUENCE [LARGE SCALE GENOMIC DNA]</scope>
    <source>
        <strain evidence="2">SpSt-618</strain>
        <strain evidence="3">SpSt-657</strain>
    </source>
</reference>
<comment type="caution">
    <text evidence="3">The sequence shown here is derived from an EMBL/GenBank/DDBJ whole genome shotgun (WGS) entry which is preliminary data.</text>
</comment>
<name>A0A7J3JRY5_9CREN</name>
<sequence>MCCCSEKIDKDDPAGEGRGSKPSPVDKNRRLFLTALGTAVVGIGVGYALGYLTKPAEVIRETIERTVTVTRTTTVTVAPTPTPTVIPGLSGAASRAIAGVRDLLNRGVIAPGTTIRILHVAGSRANLEKAIELWSRYVPEVKVELITLGTEPDVYTKAMSEAVTKTGAFDAVTIFSTWLGDIVEAGLARSLDDFYAKYDPEYVGPCAPIEPLGSYVTTYKGRRYSLALDSDVFTLSYRKDLLTNETYRREFEAQYRKPLKVPDTWEELIDMAKFFTELRLTAPSGGRVWGAYFYLEPAFAAYITWFNIFVEAGGIPFDLETMDPKVDTPEGRYAFDIILKLKPYMPPEAISAAWADLYDKFVKGETVFTAAWPSLTKEAMRPTSAVRGNVGTALMPGVEIEVGGRKVVNKAAPNPVNWVGIVSNYSANPEVAYLFLQFATAPDTGLDMVLTGVILDLFRACWFTDPTYRAKSAEGYGEEFLDAYMESIKISYPDILIRGGTEYLSKLTTEVNNVAAGLKDPERALSDVSAEWDSITKKYGRDAQLGAWRALAQLFPENVKNVWKAKGYMK</sequence>
<dbReference type="InterPro" id="IPR050490">
    <property type="entry name" value="Bact_solute-bd_prot1"/>
</dbReference>
<evidence type="ECO:0000313" key="2">
    <source>
        <dbReference type="EMBL" id="HGN37345.1"/>
    </source>
</evidence>
<keyword evidence="1" id="KW-0812">Transmembrane</keyword>
<protein>
    <submittedName>
        <fullName evidence="3">Extracellular solute-binding protein</fullName>
    </submittedName>
</protein>
<dbReference type="PANTHER" id="PTHR43649">
    <property type="entry name" value="ARABINOSE-BINDING PROTEIN-RELATED"/>
    <property type="match status" value="1"/>
</dbReference>
<proteinExistence type="predicted"/>
<dbReference type="InterPro" id="IPR006059">
    <property type="entry name" value="SBP"/>
</dbReference>
<evidence type="ECO:0000256" key="1">
    <source>
        <dbReference type="SAM" id="Phobius"/>
    </source>
</evidence>
<dbReference type="EMBL" id="DTAI01000218">
    <property type="protein sequence ID" value="HGN37345.1"/>
    <property type="molecule type" value="Genomic_DNA"/>
</dbReference>
<dbReference type="SUPFAM" id="SSF53850">
    <property type="entry name" value="Periplasmic binding protein-like II"/>
    <property type="match status" value="1"/>
</dbReference>
<dbReference type="EMBL" id="DTBZ01000097">
    <property type="protein sequence ID" value="HGQ18329.1"/>
    <property type="molecule type" value="Genomic_DNA"/>
</dbReference>
<dbReference type="Pfam" id="PF01547">
    <property type="entry name" value="SBP_bac_1"/>
    <property type="match status" value="1"/>
</dbReference>
<keyword evidence="1" id="KW-0472">Membrane</keyword>
<dbReference type="Gene3D" id="3.40.190.10">
    <property type="entry name" value="Periplasmic binding protein-like II"/>
    <property type="match status" value="2"/>
</dbReference>
<feature type="transmembrane region" description="Helical" evidence="1">
    <location>
        <begin position="31"/>
        <end position="52"/>
    </location>
</feature>